<evidence type="ECO:0000313" key="3">
    <source>
        <dbReference type="EMBL" id="TDZ24497.1"/>
    </source>
</evidence>
<dbReference type="PANTHER" id="PTHR35179:SF1">
    <property type="entry name" value="INTEGRAL MEMBRANE PROTEIN"/>
    <property type="match status" value="1"/>
</dbReference>
<organism evidence="3 4">
    <name type="scientific">Colletotrichum orbiculare (strain 104-T / ATCC 96160 / CBS 514.97 / LARS 414 / MAFF 240422)</name>
    <name type="common">Cucumber anthracnose fungus</name>
    <name type="synonym">Colletotrichum lagenarium</name>
    <dbReference type="NCBI Taxonomy" id="1213857"/>
    <lineage>
        <taxon>Eukaryota</taxon>
        <taxon>Fungi</taxon>
        <taxon>Dikarya</taxon>
        <taxon>Ascomycota</taxon>
        <taxon>Pezizomycotina</taxon>
        <taxon>Sordariomycetes</taxon>
        <taxon>Hypocreomycetidae</taxon>
        <taxon>Glomerellales</taxon>
        <taxon>Glomerellaceae</taxon>
        <taxon>Colletotrichum</taxon>
        <taxon>Colletotrichum orbiculare species complex</taxon>
    </lineage>
</organism>
<protein>
    <recommendedName>
        <fullName evidence="5">Integral membrane protein</fullName>
    </recommendedName>
</protein>
<feature type="region of interest" description="Disordered" evidence="1">
    <location>
        <begin position="418"/>
        <end position="441"/>
    </location>
</feature>
<dbReference type="PANTHER" id="PTHR35179">
    <property type="entry name" value="PROTEIN CBG02620"/>
    <property type="match status" value="1"/>
</dbReference>
<keyword evidence="2" id="KW-0472">Membrane</keyword>
<feature type="compositionally biased region" description="Polar residues" evidence="1">
    <location>
        <begin position="418"/>
        <end position="430"/>
    </location>
</feature>
<reference evidence="4" key="1">
    <citation type="journal article" date="2013" name="New Phytol.">
        <title>Comparative genomic and transcriptomic analyses reveal the hemibiotrophic stage shift of Colletotrichum fungi.</title>
        <authorList>
            <person name="Gan P."/>
            <person name="Ikeda K."/>
            <person name="Irieda H."/>
            <person name="Narusaka M."/>
            <person name="O'Connell R.J."/>
            <person name="Narusaka Y."/>
            <person name="Takano Y."/>
            <person name="Kubo Y."/>
            <person name="Shirasu K."/>
        </authorList>
    </citation>
    <scope>NUCLEOTIDE SEQUENCE [LARGE SCALE GENOMIC DNA]</scope>
    <source>
        <strain evidence="4">104-T / ATCC 96160 / CBS 514.97 / LARS 414 / MAFF 240422</strain>
    </source>
</reference>
<keyword evidence="2" id="KW-1133">Transmembrane helix</keyword>
<dbReference type="Proteomes" id="UP000014480">
    <property type="component" value="Unassembled WGS sequence"/>
</dbReference>
<accession>A0A484G4J6</accession>
<feature type="region of interest" description="Disordered" evidence="1">
    <location>
        <begin position="357"/>
        <end position="387"/>
    </location>
</feature>
<evidence type="ECO:0008006" key="5">
    <source>
        <dbReference type="Google" id="ProtNLM"/>
    </source>
</evidence>
<keyword evidence="2" id="KW-0812">Transmembrane</keyword>
<feature type="transmembrane region" description="Helical" evidence="2">
    <location>
        <begin position="137"/>
        <end position="161"/>
    </location>
</feature>
<keyword evidence="4" id="KW-1185">Reference proteome</keyword>
<proteinExistence type="predicted"/>
<dbReference type="EMBL" id="AMCV02000005">
    <property type="protein sequence ID" value="TDZ24497.1"/>
    <property type="molecule type" value="Genomic_DNA"/>
</dbReference>
<feature type="transmembrane region" description="Helical" evidence="2">
    <location>
        <begin position="253"/>
        <end position="272"/>
    </location>
</feature>
<feature type="compositionally biased region" description="Basic and acidic residues" evidence="1">
    <location>
        <begin position="13"/>
        <end position="31"/>
    </location>
</feature>
<feature type="compositionally biased region" description="Basic and acidic residues" evidence="1">
    <location>
        <begin position="431"/>
        <end position="441"/>
    </location>
</feature>
<feature type="region of interest" description="Disordered" evidence="1">
    <location>
        <begin position="1"/>
        <end position="31"/>
    </location>
</feature>
<evidence type="ECO:0000313" key="4">
    <source>
        <dbReference type="Proteomes" id="UP000014480"/>
    </source>
</evidence>
<sequence>MGAIIPDSSRGSTDNKPDIPRVDLDSGDARSCESAANPDELGGTGFMMAGTLVPPWYEAHPPSVNDMNIASMFWGFTLGVGLWSGVKGYRQTMASWGRIHRVNAYVWFIWAEWFASMVIGIVSWCYLTGRIGTSFEYFFLLLILWSIQVQCLMQIIINRIAILLPIQTQATRLKWGVFIVLLAINVSVFCIWIPARLQISHTYIHVNEIWDRIEKGIFLLVDAGLNLIFIYLVKSRLIAGGLTKYTRLFRFNLLMIAVSMSLDIILIGLMSLPNTLIYAKFHPLAYLLKLHIEMGMADLIAKVVRESHSVNAQLESRRNSNEHQPNPKHKKSLSGCSETRSRRLSAPYLGAGMGVFTTSGAKRDSGEDPGPTPSPYDASPGSARAAQTQVAITTTARPNILSRRISAPIGFGTLNLTRHSSSSQPCSESTIVDREETMEYV</sequence>
<reference evidence="4" key="2">
    <citation type="journal article" date="2019" name="Mol. Plant Microbe Interact.">
        <title>Genome sequence resources for four phytopathogenic fungi from the Colletotrichum orbiculare species complex.</title>
        <authorList>
            <person name="Gan P."/>
            <person name="Tsushima A."/>
            <person name="Narusaka M."/>
            <person name="Narusaka Y."/>
            <person name="Takano Y."/>
            <person name="Kubo Y."/>
            <person name="Shirasu K."/>
        </authorList>
    </citation>
    <scope>GENOME REANNOTATION</scope>
    <source>
        <strain evidence="4">104-T / ATCC 96160 / CBS 514.97 / LARS 414 / MAFF 240422</strain>
    </source>
</reference>
<dbReference type="AlphaFoldDB" id="A0A484G4J6"/>
<name>A0A484G4J6_COLOR</name>
<dbReference type="OrthoDB" id="16820at2759"/>
<comment type="caution">
    <text evidence="3">The sequence shown here is derived from an EMBL/GenBank/DDBJ whole genome shotgun (WGS) entry which is preliminary data.</text>
</comment>
<feature type="transmembrane region" description="Helical" evidence="2">
    <location>
        <begin position="173"/>
        <end position="195"/>
    </location>
</feature>
<evidence type="ECO:0000256" key="2">
    <source>
        <dbReference type="SAM" id="Phobius"/>
    </source>
</evidence>
<gene>
    <name evidence="3" type="ORF">Cob_v003284</name>
</gene>
<evidence type="ECO:0000256" key="1">
    <source>
        <dbReference type="SAM" id="MobiDB-lite"/>
    </source>
</evidence>
<feature type="transmembrane region" description="Helical" evidence="2">
    <location>
        <begin position="67"/>
        <end position="86"/>
    </location>
</feature>
<feature type="transmembrane region" description="Helical" evidence="2">
    <location>
        <begin position="215"/>
        <end position="233"/>
    </location>
</feature>
<feature type="region of interest" description="Disordered" evidence="1">
    <location>
        <begin position="312"/>
        <end position="341"/>
    </location>
</feature>
<feature type="transmembrane region" description="Helical" evidence="2">
    <location>
        <begin position="107"/>
        <end position="131"/>
    </location>
</feature>